<accession>A0A7S0X244</accession>
<evidence type="ECO:0000256" key="4">
    <source>
        <dbReference type="SAM" id="MobiDB-lite"/>
    </source>
</evidence>
<keyword evidence="1" id="KW-0677">Repeat</keyword>
<name>A0A7S0X244_9CHLO</name>
<dbReference type="Pfam" id="PF13432">
    <property type="entry name" value="TPR_16"/>
    <property type="match status" value="2"/>
</dbReference>
<feature type="region of interest" description="Disordered" evidence="4">
    <location>
        <begin position="363"/>
        <end position="416"/>
    </location>
</feature>
<protein>
    <submittedName>
        <fullName evidence="6">Uncharacterized protein</fullName>
    </submittedName>
</protein>
<keyword evidence="5" id="KW-0812">Transmembrane</keyword>
<keyword evidence="5" id="KW-0472">Membrane</keyword>
<feature type="repeat" description="TPR" evidence="3">
    <location>
        <begin position="246"/>
        <end position="279"/>
    </location>
</feature>
<dbReference type="AlphaFoldDB" id="A0A7S0X244"/>
<dbReference type="PANTHER" id="PTHR44943">
    <property type="entry name" value="CELLULOSE SYNTHASE OPERON PROTEIN C"/>
    <property type="match status" value="1"/>
</dbReference>
<dbReference type="SMART" id="SM00028">
    <property type="entry name" value="TPR"/>
    <property type="match status" value="3"/>
</dbReference>
<feature type="compositionally biased region" description="Low complexity" evidence="4">
    <location>
        <begin position="377"/>
        <end position="401"/>
    </location>
</feature>
<feature type="region of interest" description="Disordered" evidence="4">
    <location>
        <begin position="43"/>
        <end position="69"/>
    </location>
</feature>
<keyword evidence="5" id="KW-1133">Transmembrane helix</keyword>
<dbReference type="Gene3D" id="1.25.40.10">
    <property type="entry name" value="Tetratricopeptide repeat domain"/>
    <property type="match status" value="1"/>
</dbReference>
<proteinExistence type="predicted"/>
<dbReference type="SUPFAM" id="SSF48452">
    <property type="entry name" value="TPR-like"/>
    <property type="match status" value="1"/>
</dbReference>
<reference evidence="6" key="1">
    <citation type="submission" date="2021-01" db="EMBL/GenBank/DDBJ databases">
        <authorList>
            <person name="Corre E."/>
            <person name="Pelletier E."/>
            <person name="Niang G."/>
            <person name="Scheremetjew M."/>
            <person name="Finn R."/>
            <person name="Kale V."/>
            <person name="Holt S."/>
            <person name="Cochrane G."/>
            <person name="Meng A."/>
            <person name="Brown T."/>
            <person name="Cohen L."/>
        </authorList>
    </citation>
    <scope>NUCLEOTIDE SEQUENCE</scope>
    <source>
        <strain evidence="6">SAG 11-49</strain>
    </source>
</reference>
<evidence type="ECO:0000256" key="5">
    <source>
        <dbReference type="SAM" id="Phobius"/>
    </source>
</evidence>
<dbReference type="InterPro" id="IPR051685">
    <property type="entry name" value="Ycf3/AcsC/BcsC/TPR_MFPF"/>
</dbReference>
<feature type="transmembrane region" description="Helical" evidence="5">
    <location>
        <begin position="183"/>
        <end position="205"/>
    </location>
</feature>
<organism evidence="6">
    <name type="scientific">Chlamydomonas leiostraca</name>
    <dbReference type="NCBI Taxonomy" id="1034604"/>
    <lineage>
        <taxon>Eukaryota</taxon>
        <taxon>Viridiplantae</taxon>
        <taxon>Chlorophyta</taxon>
        <taxon>core chlorophytes</taxon>
        <taxon>Chlorophyceae</taxon>
        <taxon>CS clade</taxon>
        <taxon>Chlamydomonadales</taxon>
        <taxon>Chlamydomonadaceae</taxon>
        <taxon>Chlamydomonas</taxon>
    </lineage>
</organism>
<sequence length="510" mass="54569">MLRVPASSSGLHFSLRRQANALASQSSASIVVGRSSTVLVHANKGFGQGTAKAPKDDPKKKPRAKNFKKTLPQTVTPQEMLPFGDQQFQAVQKIEQRIEDEREDDEFSQRLLALKVQGEEKRRERGVSPGATSPSAAPVAAFDAEPTNIYANPPTITETLVSQLNSEVSDPKMKTAQFGPNQVGVAAGAIIFGLVFVLVAGGDFAPNNRFKGVRAANEAPDAVEEGIIKGRISQLEQQLQATPGDTEATQALALSYAQLLKYDKAASIMEKLTQRDPKNADAWRLLGETSLLAEQSQRAVKAYEQAVALRGNDLQIATGLVDSYIANAQQAKAVEYLKQLRTKAPSVSALGVAAVDAPAATSSSSAPEVLAAPELQASRSEAGSAGSSSSSEAASTSGAGSDAQQPGQRAPGAPIRPLDPVSIELLLAKTYSGWRGHDVDALATYDALIARFPEDFRGYLAKGVYLRDKGRRADAERMFLQARFFAPENRQRFVQQTAETKPIVDLPDND</sequence>
<dbReference type="InterPro" id="IPR019734">
    <property type="entry name" value="TPR_rpt"/>
</dbReference>
<evidence type="ECO:0000256" key="2">
    <source>
        <dbReference type="ARBA" id="ARBA00022803"/>
    </source>
</evidence>
<dbReference type="PANTHER" id="PTHR44943:SF4">
    <property type="entry name" value="TPR REPEAT-CONTAINING PROTEIN MJ0798"/>
    <property type="match status" value="1"/>
</dbReference>
<dbReference type="EMBL" id="HBFB01034610">
    <property type="protein sequence ID" value="CAD8695246.1"/>
    <property type="molecule type" value="Transcribed_RNA"/>
</dbReference>
<dbReference type="InterPro" id="IPR011990">
    <property type="entry name" value="TPR-like_helical_dom_sf"/>
</dbReference>
<feature type="region of interest" description="Disordered" evidence="4">
    <location>
        <begin position="118"/>
        <end position="137"/>
    </location>
</feature>
<gene>
    <name evidence="6" type="ORF">CLEI1391_LOCUS19432</name>
</gene>
<feature type="repeat" description="TPR" evidence="3">
    <location>
        <begin position="280"/>
        <end position="313"/>
    </location>
</feature>
<evidence type="ECO:0000256" key="3">
    <source>
        <dbReference type="PROSITE-ProRule" id="PRU00339"/>
    </source>
</evidence>
<evidence type="ECO:0000256" key="1">
    <source>
        <dbReference type="ARBA" id="ARBA00022737"/>
    </source>
</evidence>
<dbReference type="PROSITE" id="PS50005">
    <property type="entry name" value="TPR"/>
    <property type="match status" value="2"/>
</dbReference>
<keyword evidence="2 3" id="KW-0802">TPR repeat</keyword>
<evidence type="ECO:0000313" key="6">
    <source>
        <dbReference type="EMBL" id="CAD8695246.1"/>
    </source>
</evidence>